<evidence type="ECO:0000313" key="3">
    <source>
        <dbReference type="Proteomes" id="UP000256980"/>
    </source>
</evidence>
<gene>
    <name evidence="2" type="ORF">DFQ10_108152</name>
</gene>
<keyword evidence="1" id="KW-0732">Signal</keyword>
<proteinExistence type="predicted"/>
<dbReference type="RefSeq" id="WP_115818384.1">
    <property type="nucleotide sequence ID" value="NZ_CANKZP010000006.1"/>
</dbReference>
<feature type="chain" id="PRO_5017610990" evidence="1">
    <location>
        <begin position="23"/>
        <end position="140"/>
    </location>
</feature>
<dbReference type="Pfam" id="PF09912">
    <property type="entry name" value="DUF2141"/>
    <property type="match status" value="1"/>
</dbReference>
<name>A0A3D9GZS9_9FLAO</name>
<accession>A0A3D9GZS9</accession>
<feature type="signal peptide" evidence="1">
    <location>
        <begin position="1"/>
        <end position="22"/>
    </location>
</feature>
<dbReference type="Proteomes" id="UP000256980">
    <property type="component" value="Unassembled WGS sequence"/>
</dbReference>
<dbReference type="Gene3D" id="2.60.120.380">
    <property type="match status" value="1"/>
</dbReference>
<dbReference type="InterPro" id="IPR018673">
    <property type="entry name" value="DUF2141"/>
</dbReference>
<dbReference type="OrthoDB" id="9788332at2"/>
<comment type="caution">
    <text evidence="2">The sequence shown here is derived from an EMBL/GenBank/DDBJ whole genome shotgun (WGS) entry which is preliminary data.</text>
</comment>
<evidence type="ECO:0000313" key="2">
    <source>
        <dbReference type="EMBL" id="RED42745.1"/>
    </source>
</evidence>
<sequence>MNILTKIIIVFIISSLGFQLEAQDNFTITVNVKEASNNDGKMFIALYNAENNFLNTSYKGSKSVIKNNQCTVTFEDIPNGTYAVSIFHDENDNGKMDTNFFGIPSEDYGCSNDAKGFMGPPQWEDAKFELRDNKSITITL</sequence>
<reference evidence="2 3" key="1">
    <citation type="submission" date="2018-07" db="EMBL/GenBank/DDBJ databases">
        <title>Genomic Encyclopedia of Type Strains, Phase III (KMG-III): the genomes of soil and plant-associated and newly described type strains.</title>
        <authorList>
            <person name="Whitman W."/>
        </authorList>
    </citation>
    <scope>NUCLEOTIDE SEQUENCE [LARGE SCALE GENOMIC DNA]</scope>
    <source>
        <strain evidence="2 3">CECT 7946</strain>
    </source>
</reference>
<dbReference type="EMBL" id="QRDV01000008">
    <property type="protein sequence ID" value="RED42745.1"/>
    <property type="molecule type" value="Genomic_DNA"/>
</dbReference>
<organism evidence="2 3">
    <name type="scientific">Winogradskyella eximia</name>
    <dbReference type="NCBI Taxonomy" id="262006"/>
    <lineage>
        <taxon>Bacteria</taxon>
        <taxon>Pseudomonadati</taxon>
        <taxon>Bacteroidota</taxon>
        <taxon>Flavobacteriia</taxon>
        <taxon>Flavobacteriales</taxon>
        <taxon>Flavobacteriaceae</taxon>
        <taxon>Winogradskyella</taxon>
    </lineage>
</organism>
<protein>
    <submittedName>
        <fullName evidence="2">Uncharacterized protein (DUF2141 family)</fullName>
    </submittedName>
</protein>
<dbReference type="AlphaFoldDB" id="A0A3D9GZS9"/>
<keyword evidence="3" id="KW-1185">Reference proteome</keyword>
<evidence type="ECO:0000256" key="1">
    <source>
        <dbReference type="SAM" id="SignalP"/>
    </source>
</evidence>